<accession>A0A6L9XYD8</accession>
<dbReference type="PROSITE" id="PS51186">
    <property type="entry name" value="GNAT"/>
    <property type="match status" value="1"/>
</dbReference>
<protein>
    <submittedName>
        <fullName evidence="2">GNAT family N-acetyltransferase</fullName>
    </submittedName>
</protein>
<gene>
    <name evidence="2" type="ORF">G3T36_10290</name>
</gene>
<dbReference type="Proteomes" id="UP000474967">
    <property type="component" value="Unassembled WGS sequence"/>
</dbReference>
<keyword evidence="3" id="KW-1185">Reference proteome</keyword>
<evidence type="ECO:0000313" key="3">
    <source>
        <dbReference type="Proteomes" id="UP000474967"/>
    </source>
</evidence>
<feature type="domain" description="N-acetyltransferase" evidence="1">
    <location>
        <begin position="6"/>
        <end position="194"/>
    </location>
</feature>
<proteinExistence type="predicted"/>
<organism evidence="2 3">
    <name type="scientific">Leifsonia tongyongensis</name>
    <dbReference type="NCBI Taxonomy" id="1268043"/>
    <lineage>
        <taxon>Bacteria</taxon>
        <taxon>Bacillati</taxon>
        <taxon>Actinomycetota</taxon>
        <taxon>Actinomycetes</taxon>
        <taxon>Micrococcales</taxon>
        <taxon>Microbacteriaceae</taxon>
        <taxon>Leifsonia</taxon>
    </lineage>
</organism>
<dbReference type="EMBL" id="JAAGWY010000002">
    <property type="protein sequence ID" value="NEN06265.1"/>
    <property type="molecule type" value="Genomic_DNA"/>
</dbReference>
<dbReference type="Gene3D" id="3.40.630.30">
    <property type="match status" value="1"/>
</dbReference>
<dbReference type="RefSeq" id="WP_163289699.1">
    <property type="nucleotide sequence ID" value="NZ_JAAGWY010000002.1"/>
</dbReference>
<dbReference type="InterPro" id="IPR000182">
    <property type="entry name" value="GNAT_dom"/>
</dbReference>
<evidence type="ECO:0000313" key="2">
    <source>
        <dbReference type="EMBL" id="NEN06265.1"/>
    </source>
</evidence>
<dbReference type="InterPro" id="IPR016181">
    <property type="entry name" value="Acyl_CoA_acyltransferase"/>
</dbReference>
<dbReference type="Pfam" id="PF00583">
    <property type="entry name" value="Acetyltransf_1"/>
    <property type="match status" value="1"/>
</dbReference>
<keyword evidence="2" id="KW-0808">Transferase</keyword>
<dbReference type="SUPFAM" id="SSF55729">
    <property type="entry name" value="Acyl-CoA N-acyltransferases (Nat)"/>
    <property type="match status" value="1"/>
</dbReference>
<sequence>MTSTTMRVVPATAETWPELERVFGQRGDPSGCWCQWFKLTGAEYRAASREEKRELLHEQTSVSPTAGVIAWEGDEPVGWSAIEPYAAYPGLARSPITKRLDGDPVADLWAVTCFVVRLEHRRKGVARELLRGAVEYARSGGAAVIEGYPVDPAARPSLTAAERFHGTVSLFESGGFTVVRRPSATRAIMRLELEG</sequence>
<dbReference type="GO" id="GO:0016747">
    <property type="term" value="F:acyltransferase activity, transferring groups other than amino-acyl groups"/>
    <property type="evidence" value="ECO:0007669"/>
    <property type="project" value="InterPro"/>
</dbReference>
<reference evidence="2 3" key="1">
    <citation type="journal article" date="2014" name="J. Microbiol.">
        <title>Diaminobutyricibacter tongyongensis gen. nov., sp. nov. and Homoserinibacter gongjuensis gen. nov., sp. nov. belong to the family Microbacteriaceae.</title>
        <authorList>
            <person name="Kim S.J."/>
            <person name="Ahn J.H."/>
            <person name="Weon H.Y."/>
            <person name="Hamada M."/>
            <person name="Suzuki K."/>
            <person name="Kwon S.W."/>
        </authorList>
    </citation>
    <scope>NUCLEOTIDE SEQUENCE [LARGE SCALE GENOMIC DNA]</scope>
    <source>
        <strain evidence="2 3">NBRC 108724</strain>
    </source>
</reference>
<comment type="caution">
    <text evidence="2">The sequence shown here is derived from an EMBL/GenBank/DDBJ whole genome shotgun (WGS) entry which is preliminary data.</text>
</comment>
<dbReference type="CDD" id="cd04301">
    <property type="entry name" value="NAT_SF"/>
    <property type="match status" value="1"/>
</dbReference>
<name>A0A6L9XYD8_9MICO</name>
<dbReference type="AlphaFoldDB" id="A0A6L9XYD8"/>
<evidence type="ECO:0000259" key="1">
    <source>
        <dbReference type="PROSITE" id="PS51186"/>
    </source>
</evidence>